<dbReference type="SUPFAM" id="SSF52540">
    <property type="entry name" value="P-loop containing nucleoside triphosphate hydrolases"/>
    <property type="match status" value="1"/>
</dbReference>
<evidence type="ECO:0000313" key="2">
    <source>
        <dbReference type="EMBL" id="NYS59988.1"/>
    </source>
</evidence>
<keyword evidence="2" id="KW-0547">Nucleotide-binding</keyword>
<dbReference type="PANTHER" id="PTHR34301">
    <property type="entry name" value="DNA-BINDING PROTEIN-RELATED"/>
    <property type="match status" value="1"/>
</dbReference>
<dbReference type="Proteomes" id="UP000586119">
    <property type="component" value="Unassembled WGS sequence"/>
</dbReference>
<dbReference type="PANTHER" id="PTHR34301:SF8">
    <property type="entry name" value="ATPASE DOMAIN-CONTAINING PROTEIN"/>
    <property type="match status" value="1"/>
</dbReference>
<gene>
    <name evidence="2" type="ORF">HZS81_04335</name>
</gene>
<accession>A0A7Z0LJD1</accession>
<name>A0A7Z0LJD1_9GAMM</name>
<sequence>MLPVFVYHRDALAKSLVDGMAGTSIIDFSSGMFLTAPRRTGKSTFLKEDLIPACQANDWETVYVDLWSNRDADPASLIESAIVAKLYDNESLVTKLLKSSGVSRVSILRTVTWDFTAGKLPAGATLGDALQLLSAATDKLVVLIIDEAQHALNSEQGMSSMFALKAARDALNQGGQGQGLRLVFTGSSRDKLAQLVLNTKQPFFGAEITPFPLLDRDFVRAYTKDLNVKLAQNNHFQEDDMYKAFSLVGHRPELLASIVKRVALEMGDAPNLGELLERNAHDFQEEIWTDYLLAYDPLPNVQKAVLQAIAQQSLSKAPFAAYKDETQKAIKSFLRKRDPHAKTPTATNIQKALESLREKELVWRSGRGNYAFEDSGMAQWLNRVSEHDSEDL</sequence>
<feature type="domain" description="ORC1/DEAH AAA+ ATPase" evidence="1">
    <location>
        <begin position="32"/>
        <end position="188"/>
    </location>
</feature>
<dbReference type="Gene3D" id="3.40.50.300">
    <property type="entry name" value="P-loop containing nucleotide triphosphate hydrolases"/>
    <property type="match status" value="1"/>
</dbReference>
<dbReference type="EMBL" id="JACCDF010000002">
    <property type="protein sequence ID" value="NYS59988.1"/>
    <property type="molecule type" value="Genomic_DNA"/>
</dbReference>
<proteinExistence type="predicted"/>
<keyword evidence="2" id="KW-0067">ATP-binding</keyword>
<protein>
    <submittedName>
        <fullName evidence="2">ATP-binding protein</fullName>
    </submittedName>
</protein>
<dbReference type="InterPro" id="IPR027417">
    <property type="entry name" value="P-loop_NTPase"/>
</dbReference>
<comment type="caution">
    <text evidence="2">The sequence shown here is derived from an EMBL/GenBank/DDBJ whole genome shotgun (WGS) entry which is preliminary data.</text>
</comment>
<evidence type="ECO:0000313" key="3">
    <source>
        <dbReference type="Proteomes" id="UP000586119"/>
    </source>
</evidence>
<dbReference type="GO" id="GO:0016887">
    <property type="term" value="F:ATP hydrolysis activity"/>
    <property type="evidence" value="ECO:0007669"/>
    <property type="project" value="InterPro"/>
</dbReference>
<organism evidence="2 3">
    <name type="scientific">Vreelandella salicampi</name>
    <dbReference type="NCBI Taxonomy" id="1449798"/>
    <lineage>
        <taxon>Bacteria</taxon>
        <taxon>Pseudomonadati</taxon>
        <taxon>Pseudomonadota</taxon>
        <taxon>Gammaproteobacteria</taxon>
        <taxon>Oceanospirillales</taxon>
        <taxon>Halomonadaceae</taxon>
        <taxon>Vreelandella</taxon>
    </lineage>
</organism>
<reference evidence="2 3" key="1">
    <citation type="journal article" date="2015" name="Int. J. Syst. Evol. Microbiol.">
        <title>Halomonas salicampi sp. nov., a halotolerant and alkalitolerant bacterium isolated from a saltern soil.</title>
        <authorList>
            <person name="Lee J.C."/>
            <person name="Kim Y.S."/>
            <person name="Yun B.S."/>
            <person name="Whang K.S."/>
        </authorList>
    </citation>
    <scope>NUCLEOTIDE SEQUENCE [LARGE SCALE GENOMIC DNA]</scope>
    <source>
        <strain evidence="2 3">BH103</strain>
    </source>
</reference>
<dbReference type="AlphaFoldDB" id="A0A7Z0LJD1"/>
<dbReference type="RefSeq" id="WP_179929317.1">
    <property type="nucleotide sequence ID" value="NZ_JACCDF010000002.1"/>
</dbReference>
<dbReference type="Pfam" id="PF13401">
    <property type="entry name" value="AAA_22"/>
    <property type="match status" value="1"/>
</dbReference>
<dbReference type="InterPro" id="IPR049945">
    <property type="entry name" value="AAA_22"/>
</dbReference>
<keyword evidence="3" id="KW-1185">Reference proteome</keyword>
<dbReference type="GO" id="GO:0005524">
    <property type="term" value="F:ATP binding"/>
    <property type="evidence" value="ECO:0007669"/>
    <property type="project" value="UniProtKB-KW"/>
</dbReference>
<evidence type="ECO:0000259" key="1">
    <source>
        <dbReference type="Pfam" id="PF13401"/>
    </source>
</evidence>